<dbReference type="AlphaFoldDB" id="A0A200J7Z8"/>
<evidence type="ECO:0000313" key="3">
    <source>
        <dbReference type="EMBL" id="OUZ32705.1"/>
    </source>
</evidence>
<dbReference type="SUPFAM" id="SSF49478">
    <property type="entry name" value="Cna protein B-type domain"/>
    <property type="match status" value="1"/>
</dbReference>
<accession>A0A200J7Z8</accession>
<evidence type="ECO:0000259" key="2">
    <source>
        <dbReference type="Pfam" id="PF17802"/>
    </source>
</evidence>
<gene>
    <name evidence="3" type="ORF">A5889_001414</name>
</gene>
<sequence length="1266" mass="140588">MVLGVSLIMSFILMTSLSAKNKLQAQEIKATRAITDNIFQSVKIIVPAEKNRVMKQEDYLKNNSEVKVTMNFKFTNKDYKVGDTFETTLPQGFTYSAVIEGELSDTAVYKIDPTTRKLTLTMVKDVQSAEYNLDLVTRINFDTSLNSKQEMPFETQTPTIYIFHLYVKDSSQYLYGKTFDKEDNEVSLMPDWGGKFPEMNVNYMHVDLSQNMLQVDWGQKLLPSYWTDGYVNTTHDLNSYKFYTYETTINGDRIGEKKELKIGEDFTVVPKTAGSAQLKFNERFHEALEVSGGEVTFDYTGFNPISNGKTGSVSMAISFWIYQGETTSNFLSLSRYYLNFRVVELGYLGLGTIIYDANVKDNERIVKTPIYINGTNQSLKKGDSFTLTNEGDPALVAIDTKLAQEYKVTFNANGSIVEGTKKGISNWEITSDVFGQITLTYLGEDTTDTFGLDIYVGMDETVKNPYNSRFVLSGNGYQTSGGTTFKGQDNNVKTGTFNTDKSVINWTATVNSLYQEVTKITDTFGNGVKAGTLNNLKITSVPFGKSLIQKELVEGTDYELVTKPDSFEIKFLKTIKEKLTITYSTEVDLLTVDKLYSRATNTITPKLKFASSDEKEFPTVGYAYVPSYLITNAPFLLSKNNSNSMTELLKEQPVNQVKLLINPGGAKVSNNEIVANFKSLDVTILDGKFSVNTVKQFSTTDYNNLLLGEELSSDNEEYPELKIEDGQLVIKNKKLTKPIIVSFTFAKNNYYNVAGDAVKLSQTNENTDPVNQTSWLYFNNRLPASFTFATSQSYANIAEATLTIKKNNGFALIKGTQVTIASMVPANEMRELPSLREVTDGGGNPLPASTVSIGGGGYSNWYVNINDDQLKNGLIVKTTWSFNTSGTKNYSGGGATHPFTNYNNNVTTQGYMSNYWSGKFDIDNSGAGGGGNLILKDMTINTVDSVTNKPVAGATYEVIDKNGKLVDTVTTNANGQIVLKDYVVTNYTLKEIKAPDGYLSNEEYGEPGKEIVLSPTQENKLTIPYVKEGKIVVHFTYQDGTDIETVTPITIAGGNGSTIDLKEQKEVKEQLAKMNTESADYRFLNFDQGKVTGTEEAAVFPYDSEAVYYKYEGLLTLTVPDLLTFETGFVSPFEQVLAYDSTDDFEVALRDNRQITSSGSTSAAKTRGNIRLNAFLSKEFTTAGNKVLKDARLIYQNGTNNIILNGTGGELVNNKQDTNDKAKKEFNFILDKAENKNQGFKLEVPAKGTLAEEYTGEVTWEIIQEP</sequence>
<dbReference type="Gene3D" id="2.60.40.10">
    <property type="entry name" value="Immunoglobulins"/>
    <property type="match status" value="1"/>
</dbReference>
<dbReference type="InterPro" id="IPR041033">
    <property type="entry name" value="SpaA_PFL_dom_1"/>
</dbReference>
<dbReference type="InterPro" id="IPR008966">
    <property type="entry name" value="Adhesion_dom_sf"/>
</dbReference>
<protein>
    <recommendedName>
        <fullName evidence="2">SpaA-like prealbumin fold domain-containing protein</fullName>
    </recommendedName>
</protein>
<organism evidence="3">
    <name type="scientific">Candidatus Enterococcus dunnyi</name>
    <dbReference type="NCBI Taxonomy" id="1834192"/>
    <lineage>
        <taxon>Bacteria</taxon>
        <taxon>Bacillati</taxon>
        <taxon>Bacillota</taxon>
        <taxon>Bacilli</taxon>
        <taxon>Lactobacillales</taxon>
        <taxon>Enterococcaceae</taxon>
        <taxon>Enterococcus</taxon>
    </lineage>
</organism>
<comment type="caution">
    <text evidence="3">The sequence shown here is derived from an EMBL/GenBank/DDBJ whole genome shotgun (WGS) entry which is preliminary data.</text>
</comment>
<evidence type="ECO:0000256" key="1">
    <source>
        <dbReference type="SAM" id="SignalP"/>
    </source>
</evidence>
<dbReference type="Pfam" id="PF17802">
    <property type="entry name" value="SpaA"/>
    <property type="match status" value="1"/>
</dbReference>
<dbReference type="InterPro" id="IPR013783">
    <property type="entry name" value="Ig-like_fold"/>
</dbReference>
<proteinExistence type="predicted"/>
<reference evidence="3" key="1">
    <citation type="submission" date="2017-05" db="EMBL/GenBank/DDBJ databases">
        <title>The Genome Sequence of Enterococcus sp. 9D6_DIV0238.</title>
        <authorList>
            <consortium name="The Broad Institute Genomics Platform"/>
            <consortium name="The Broad Institute Genomic Center for Infectious Diseases"/>
            <person name="Earl A."/>
            <person name="Manson A."/>
            <person name="Schwartman J."/>
            <person name="Gilmore M."/>
            <person name="Abouelleil A."/>
            <person name="Cao P."/>
            <person name="Chapman S."/>
            <person name="Cusick C."/>
            <person name="Shea T."/>
            <person name="Young S."/>
            <person name="Neafsey D."/>
            <person name="Nusbaum C."/>
            <person name="Birren B."/>
        </authorList>
    </citation>
    <scope>NUCLEOTIDE SEQUENCE [LARGE SCALE GENOMIC DNA]</scope>
    <source>
        <strain evidence="3">9D6_DIV0238</strain>
    </source>
</reference>
<feature type="chain" id="PRO_5039223608" description="SpaA-like prealbumin fold domain-containing protein" evidence="1">
    <location>
        <begin position="20"/>
        <end position="1266"/>
    </location>
</feature>
<dbReference type="EMBL" id="NIBQ01000002">
    <property type="protein sequence ID" value="OUZ32705.1"/>
    <property type="molecule type" value="Genomic_DNA"/>
</dbReference>
<name>A0A200J7Z8_9ENTE</name>
<feature type="signal peptide" evidence="1">
    <location>
        <begin position="1"/>
        <end position="19"/>
    </location>
</feature>
<dbReference type="SUPFAM" id="SSF49401">
    <property type="entry name" value="Bacterial adhesins"/>
    <property type="match status" value="1"/>
</dbReference>
<feature type="domain" description="SpaA-like prealbumin fold" evidence="2">
    <location>
        <begin position="937"/>
        <end position="1003"/>
    </location>
</feature>
<keyword evidence="1" id="KW-0732">Signal</keyword>